<proteinExistence type="predicted"/>
<sequence>MAGETGATRDEQPPAGSGGSPEDTPGRGYLVGLYTGLAAMLVAVGLLFVVRGAVVERDAYRAAEPCGVRSVTDDCVKLTRATVQGTDDQAIGRGVRHWLRYTAGPSATEERVRMDGSSPVHDTVRAGDTVTLVHWRGELASVRLGDVAQETHDSPARGWRMPLAVALVLLLPGAAFTWFALWYRRHAAAPPRETVVFLPMTVLLSGTLLGALSLFGALGAADVGEALRFLAAAAPPVVLVSALTTWFFRRRSRKAADTSGLAPVTPDGRRCLGAQVHGPVPYSRDGYGVLVVGDGPPTATPDPHGKVALSPLPPTLTVERVRGIESSDPRGWLERYRYDGVVLVCRDGGEQVLIGTSRREAPLVWGALLAAGTAGV</sequence>
<keyword evidence="2" id="KW-0472">Membrane</keyword>
<dbReference type="Proteomes" id="UP000254150">
    <property type="component" value="Unassembled WGS sequence"/>
</dbReference>
<feature type="transmembrane region" description="Helical" evidence="2">
    <location>
        <begin position="226"/>
        <end position="248"/>
    </location>
</feature>
<feature type="region of interest" description="Disordered" evidence="1">
    <location>
        <begin position="1"/>
        <end position="25"/>
    </location>
</feature>
<gene>
    <name evidence="3" type="ORF">NCTC7807_00351</name>
</gene>
<organism evidence="3 4">
    <name type="scientific">Streptomyces griseus</name>
    <dbReference type="NCBI Taxonomy" id="1911"/>
    <lineage>
        <taxon>Bacteria</taxon>
        <taxon>Bacillati</taxon>
        <taxon>Actinomycetota</taxon>
        <taxon>Actinomycetes</taxon>
        <taxon>Kitasatosporales</taxon>
        <taxon>Streptomycetaceae</taxon>
        <taxon>Streptomyces</taxon>
    </lineage>
</organism>
<feature type="transmembrane region" description="Helical" evidence="2">
    <location>
        <begin position="163"/>
        <end position="183"/>
    </location>
</feature>
<name>A0A380ML98_STRGR</name>
<dbReference type="RefSeq" id="WP_229830961.1">
    <property type="nucleotide sequence ID" value="NZ_UHID01000001.1"/>
</dbReference>
<feature type="transmembrane region" description="Helical" evidence="2">
    <location>
        <begin position="29"/>
        <end position="50"/>
    </location>
</feature>
<evidence type="ECO:0000256" key="2">
    <source>
        <dbReference type="SAM" id="Phobius"/>
    </source>
</evidence>
<reference evidence="3 4" key="1">
    <citation type="submission" date="2018-06" db="EMBL/GenBank/DDBJ databases">
        <authorList>
            <consortium name="Pathogen Informatics"/>
            <person name="Doyle S."/>
        </authorList>
    </citation>
    <scope>NUCLEOTIDE SEQUENCE [LARGE SCALE GENOMIC DNA]</scope>
    <source>
        <strain evidence="3 4">NCTC7807</strain>
    </source>
</reference>
<keyword evidence="2" id="KW-1133">Transmembrane helix</keyword>
<dbReference type="AlphaFoldDB" id="A0A380ML98"/>
<feature type="transmembrane region" description="Helical" evidence="2">
    <location>
        <begin position="195"/>
        <end position="220"/>
    </location>
</feature>
<evidence type="ECO:0000313" key="4">
    <source>
        <dbReference type="Proteomes" id="UP000254150"/>
    </source>
</evidence>
<accession>A0A380ML98</accession>
<evidence type="ECO:0000313" key="3">
    <source>
        <dbReference type="EMBL" id="SUO93410.1"/>
    </source>
</evidence>
<evidence type="ECO:0000256" key="1">
    <source>
        <dbReference type="SAM" id="MobiDB-lite"/>
    </source>
</evidence>
<dbReference type="EMBL" id="UHID01000001">
    <property type="protein sequence ID" value="SUO93410.1"/>
    <property type="molecule type" value="Genomic_DNA"/>
</dbReference>
<protein>
    <submittedName>
        <fullName evidence="3">Uncharacterized protein</fullName>
    </submittedName>
</protein>
<dbReference type="GeneID" id="95070533"/>
<keyword evidence="2" id="KW-0812">Transmembrane</keyword>